<keyword evidence="3" id="KW-1185">Reference proteome</keyword>
<sequence>AAVQEERCRNGARLVRSKVRESVTGESEFQGASPECKGSFGGGRPPSGAVSWRRCPECPWRWGRQ</sequence>
<name>A0AA36ICJ0_9DINO</name>
<comment type="caution">
    <text evidence="2">The sequence shown here is derived from an EMBL/GenBank/DDBJ whole genome shotgun (WGS) entry which is preliminary data.</text>
</comment>
<reference evidence="2" key="1">
    <citation type="submission" date="2023-08" db="EMBL/GenBank/DDBJ databases">
        <authorList>
            <person name="Chen Y."/>
            <person name="Shah S."/>
            <person name="Dougan E. K."/>
            <person name="Thang M."/>
            <person name="Chan C."/>
        </authorList>
    </citation>
    <scope>NUCLEOTIDE SEQUENCE</scope>
</reference>
<organism evidence="2 3">
    <name type="scientific">Effrenium voratum</name>
    <dbReference type="NCBI Taxonomy" id="2562239"/>
    <lineage>
        <taxon>Eukaryota</taxon>
        <taxon>Sar</taxon>
        <taxon>Alveolata</taxon>
        <taxon>Dinophyceae</taxon>
        <taxon>Suessiales</taxon>
        <taxon>Symbiodiniaceae</taxon>
        <taxon>Effrenium</taxon>
    </lineage>
</organism>
<feature type="region of interest" description="Disordered" evidence="1">
    <location>
        <begin position="22"/>
        <end position="52"/>
    </location>
</feature>
<gene>
    <name evidence="2" type="ORF">EVOR1521_LOCUS10754</name>
</gene>
<accession>A0AA36ICJ0</accession>
<proteinExistence type="predicted"/>
<feature type="non-terminal residue" evidence="2">
    <location>
        <position position="1"/>
    </location>
</feature>
<evidence type="ECO:0000313" key="2">
    <source>
        <dbReference type="EMBL" id="CAJ1383704.1"/>
    </source>
</evidence>
<evidence type="ECO:0000256" key="1">
    <source>
        <dbReference type="SAM" id="MobiDB-lite"/>
    </source>
</evidence>
<dbReference type="EMBL" id="CAUJNA010001043">
    <property type="protein sequence ID" value="CAJ1383704.1"/>
    <property type="molecule type" value="Genomic_DNA"/>
</dbReference>
<dbReference type="Proteomes" id="UP001178507">
    <property type="component" value="Unassembled WGS sequence"/>
</dbReference>
<protein>
    <submittedName>
        <fullName evidence="2">Uncharacterized protein</fullName>
    </submittedName>
</protein>
<dbReference type="AlphaFoldDB" id="A0AA36ICJ0"/>
<evidence type="ECO:0000313" key="3">
    <source>
        <dbReference type="Proteomes" id="UP001178507"/>
    </source>
</evidence>